<reference evidence="1 2" key="1">
    <citation type="submission" date="2019-05" db="EMBL/GenBank/DDBJ databases">
        <title>Emergence of the Ug99 lineage of the wheat stem rust pathogen through somatic hybridization.</title>
        <authorList>
            <person name="Li F."/>
            <person name="Upadhyaya N.M."/>
            <person name="Sperschneider J."/>
            <person name="Matny O."/>
            <person name="Nguyen-Phuc H."/>
            <person name="Mago R."/>
            <person name="Raley C."/>
            <person name="Miller M.E."/>
            <person name="Silverstein K.A.T."/>
            <person name="Henningsen E."/>
            <person name="Hirsch C.D."/>
            <person name="Visser B."/>
            <person name="Pretorius Z.A."/>
            <person name="Steffenson B.J."/>
            <person name="Schwessinger B."/>
            <person name="Dodds P.N."/>
            <person name="Figueroa M."/>
        </authorList>
    </citation>
    <scope>NUCLEOTIDE SEQUENCE [LARGE SCALE GENOMIC DNA]</scope>
    <source>
        <strain evidence="1">21-0</strain>
    </source>
</reference>
<protein>
    <recommendedName>
        <fullName evidence="3">Hydrophobin</fullName>
    </recommendedName>
</protein>
<dbReference type="EMBL" id="VSWC01000053">
    <property type="protein sequence ID" value="KAA1101707.1"/>
    <property type="molecule type" value="Genomic_DNA"/>
</dbReference>
<evidence type="ECO:0000313" key="1">
    <source>
        <dbReference type="EMBL" id="KAA1101707.1"/>
    </source>
</evidence>
<gene>
    <name evidence="1" type="ORF">PGT21_028344</name>
</gene>
<sequence length="193" mass="20777">MRTDPIPGHCPFCSWQVAELHGLEDDACHGYKRHLPSVLLALKTSVHLKQQTLPSITLINIISLAVGQYFGKLISTSSSFPTRQMNFAISLLAALLLAISAQSRGTPGTDPNKPFTCASDPSRPTGICIAKASQNEYYVHRADLETVYSCANQSIKNKPVTGTLCCFENYGGVNQPQPTSANALLTSCIAPDP</sequence>
<name>A0A5B0PJ81_PUCGR</name>
<keyword evidence="2" id="KW-1185">Reference proteome</keyword>
<accession>A0A5B0PJ81</accession>
<comment type="caution">
    <text evidence="1">The sequence shown here is derived from an EMBL/GenBank/DDBJ whole genome shotgun (WGS) entry which is preliminary data.</text>
</comment>
<organism evidence="1 2">
    <name type="scientific">Puccinia graminis f. sp. tritici</name>
    <dbReference type="NCBI Taxonomy" id="56615"/>
    <lineage>
        <taxon>Eukaryota</taxon>
        <taxon>Fungi</taxon>
        <taxon>Dikarya</taxon>
        <taxon>Basidiomycota</taxon>
        <taxon>Pucciniomycotina</taxon>
        <taxon>Pucciniomycetes</taxon>
        <taxon>Pucciniales</taxon>
        <taxon>Pucciniaceae</taxon>
        <taxon>Puccinia</taxon>
    </lineage>
</organism>
<evidence type="ECO:0000313" key="2">
    <source>
        <dbReference type="Proteomes" id="UP000324748"/>
    </source>
</evidence>
<dbReference type="OrthoDB" id="10341069at2759"/>
<proteinExistence type="predicted"/>
<dbReference type="AlphaFoldDB" id="A0A5B0PJ81"/>
<evidence type="ECO:0008006" key="3">
    <source>
        <dbReference type="Google" id="ProtNLM"/>
    </source>
</evidence>
<dbReference type="Proteomes" id="UP000324748">
    <property type="component" value="Unassembled WGS sequence"/>
</dbReference>